<dbReference type="EMBL" id="DYVE01000084">
    <property type="protein sequence ID" value="HJG27676.1"/>
    <property type="molecule type" value="Genomic_DNA"/>
</dbReference>
<dbReference type="Proteomes" id="UP000782880">
    <property type="component" value="Unassembled WGS sequence"/>
</dbReference>
<accession>A0A921IIF5</accession>
<protein>
    <submittedName>
        <fullName evidence="1">Uncharacterized protein</fullName>
    </submittedName>
</protein>
<evidence type="ECO:0000313" key="1">
    <source>
        <dbReference type="EMBL" id="HJG27676.1"/>
    </source>
</evidence>
<proteinExistence type="predicted"/>
<dbReference type="AlphaFoldDB" id="A0A921IIF5"/>
<reference evidence="1" key="2">
    <citation type="submission" date="2021-09" db="EMBL/GenBank/DDBJ databases">
        <authorList>
            <person name="Gilroy R."/>
        </authorList>
    </citation>
    <scope>NUCLEOTIDE SEQUENCE</scope>
    <source>
        <strain evidence="1">ChiBcec21-2208</strain>
    </source>
</reference>
<evidence type="ECO:0000313" key="2">
    <source>
        <dbReference type="Proteomes" id="UP000782880"/>
    </source>
</evidence>
<gene>
    <name evidence="1" type="ORF">K8V20_03400</name>
</gene>
<comment type="caution">
    <text evidence="1">The sequence shown here is derived from an EMBL/GenBank/DDBJ whole genome shotgun (WGS) entry which is preliminary data.</text>
</comment>
<name>A0A921IIF5_9FIRM</name>
<reference evidence="1" key="1">
    <citation type="journal article" date="2021" name="PeerJ">
        <title>Extensive microbial diversity within the chicken gut microbiome revealed by metagenomics and culture.</title>
        <authorList>
            <person name="Gilroy R."/>
            <person name="Ravi A."/>
            <person name="Getino M."/>
            <person name="Pursley I."/>
            <person name="Horton D.L."/>
            <person name="Alikhan N.F."/>
            <person name="Baker D."/>
            <person name="Gharbi K."/>
            <person name="Hall N."/>
            <person name="Watson M."/>
            <person name="Adriaenssens E.M."/>
            <person name="Foster-Nyarko E."/>
            <person name="Jarju S."/>
            <person name="Secka A."/>
            <person name="Antonio M."/>
            <person name="Oren A."/>
            <person name="Chaudhuri R.R."/>
            <person name="La Ragione R."/>
            <person name="Hildebrand F."/>
            <person name="Pallen M.J."/>
        </authorList>
    </citation>
    <scope>NUCLEOTIDE SEQUENCE</scope>
    <source>
        <strain evidence="1">ChiBcec21-2208</strain>
    </source>
</reference>
<organism evidence="1 2">
    <name type="scientific">Subdoligranulum variabile</name>
    <dbReference type="NCBI Taxonomy" id="214851"/>
    <lineage>
        <taxon>Bacteria</taxon>
        <taxon>Bacillati</taxon>
        <taxon>Bacillota</taxon>
        <taxon>Clostridia</taxon>
        <taxon>Eubacteriales</taxon>
        <taxon>Oscillospiraceae</taxon>
        <taxon>Subdoligranulum</taxon>
    </lineage>
</organism>
<feature type="non-terminal residue" evidence="1">
    <location>
        <position position="1"/>
    </location>
</feature>
<sequence>EAAYELADGQAACFAAALDERERALNDASQPDVAISPLGAEERPWLLFYTDVSVGPDMWGLTPYYDKDSVVVVEKE</sequence>